<gene>
    <name evidence="1" type="ORF">AVDCRST_MAG82-2472</name>
</gene>
<accession>A0A6J4Q8P3</accession>
<dbReference type="InterPro" id="IPR035959">
    <property type="entry name" value="RutC-like_sf"/>
</dbReference>
<dbReference type="EMBL" id="CADCVA010000319">
    <property type="protein sequence ID" value="CAA9436028.1"/>
    <property type="molecule type" value="Genomic_DNA"/>
</dbReference>
<evidence type="ECO:0000313" key="1">
    <source>
        <dbReference type="EMBL" id="CAA9436028.1"/>
    </source>
</evidence>
<dbReference type="SUPFAM" id="SSF55298">
    <property type="entry name" value="YjgF-like"/>
    <property type="match status" value="1"/>
</dbReference>
<reference evidence="1" key="1">
    <citation type="submission" date="2020-02" db="EMBL/GenBank/DDBJ databases">
        <authorList>
            <person name="Meier V. D."/>
        </authorList>
    </citation>
    <scope>NUCLEOTIDE SEQUENCE</scope>
    <source>
        <strain evidence="1">AVDCRST_MAG82</strain>
    </source>
</reference>
<proteinExistence type="predicted"/>
<protein>
    <submittedName>
        <fullName evidence="1">Uncharacterized protein</fullName>
    </submittedName>
</protein>
<sequence>MSDVYELAGLLKANGSVAESKGFEEQPAVINGNGASYLFAEVFVGSGVHARTAIGIPSLPDGTPVELVVSLGAWLERM</sequence>
<organism evidence="1">
    <name type="scientific">uncultured Rubrobacteraceae bacterium</name>
    <dbReference type="NCBI Taxonomy" id="349277"/>
    <lineage>
        <taxon>Bacteria</taxon>
        <taxon>Bacillati</taxon>
        <taxon>Actinomycetota</taxon>
        <taxon>Rubrobacteria</taxon>
        <taxon>Rubrobacterales</taxon>
        <taxon>Rubrobacteraceae</taxon>
        <taxon>environmental samples</taxon>
    </lineage>
</organism>
<dbReference type="AlphaFoldDB" id="A0A6J4Q8P3"/>
<dbReference type="Gene3D" id="3.30.1330.40">
    <property type="entry name" value="RutC-like"/>
    <property type="match status" value="1"/>
</dbReference>
<name>A0A6J4Q8P3_9ACTN</name>